<feature type="transmembrane region" description="Helical" evidence="1">
    <location>
        <begin position="58"/>
        <end position="79"/>
    </location>
</feature>
<feature type="transmembrane region" description="Helical" evidence="1">
    <location>
        <begin position="26"/>
        <end position="46"/>
    </location>
</feature>
<sequence length="323" mass="36647">MAHAEKISPQPETADSNAIYLTAHRFLLWAMLSNLNLGLAIQIEFLKFSPPTTPIEFLLYRGPFYIGMIGAHLFYAFMLRDGNRNLFLKSLRFFTVHLPVLACTLMLVPWFSKSWYSWEMYKAFELCLDTLFILLVGLDFALILEYFTRSFEINWARAERFFVPSGESKGKRGQIISEAIRSWLRLTSVIGIFIFFTIIVLPPLVFAWPTLEEIKDQMTIPSGLSLFGRLLLKCGIYPGFAAFAHLVCRSQAAPQVGDHVKGDKLLLKFRIWPGVAAFVLLVWTRQAEPQVGDHVKGQVDGREQPCDVELGEVCIDRSAATSV</sequence>
<feature type="transmembrane region" description="Helical" evidence="1">
    <location>
        <begin position="226"/>
        <end position="248"/>
    </location>
</feature>
<keyword evidence="3" id="KW-1185">Reference proteome</keyword>
<dbReference type="AlphaFoldDB" id="A0A517L922"/>
<dbReference type="Proteomes" id="UP000316270">
    <property type="component" value="Chromosome 7"/>
</dbReference>
<proteinExistence type="predicted"/>
<feature type="transmembrane region" description="Helical" evidence="1">
    <location>
        <begin position="123"/>
        <end position="147"/>
    </location>
</feature>
<evidence type="ECO:0000313" key="2">
    <source>
        <dbReference type="EMBL" id="QDS72136.1"/>
    </source>
</evidence>
<keyword evidence="1" id="KW-0472">Membrane</keyword>
<name>A0A517L922_9PEZI</name>
<dbReference type="EMBL" id="CP042191">
    <property type="protein sequence ID" value="QDS72136.1"/>
    <property type="molecule type" value="Genomic_DNA"/>
</dbReference>
<keyword evidence="1" id="KW-0812">Transmembrane</keyword>
<organism evidence="2 3">
    <name type="scientific">Venturia effusa</name>
    <dbReference type="NCBI Taxonomy" id="50376"/>
    <lineage>
        <taxon>Eukaryota</taxon>
        <taxon>Fungi</taxon>
        <taxon>Dikarya</taxon>
        <taxon>Ascomycota</taxon>
        <taxon>Pezizomycotina</taxon>
        <taxon>Dothideomycetes</taxon>
        <taxon>Pleosporomycetidae</taxon>
        <taxon>Venturiales</taxon>
        <taxon>Venturiaceae</taxon>
        <taxon>Venturia</taxon>
    </lineage>
</organism>
<evidence type="ECO:0000313" key="3">
    <source>
        <dbReference type="Proteomes" id="UP000316270"/>
    </source>
</evidence>
<reference evidence="2 3" key="1">
    <citation type="submission" date="2019-07" db="EMBL/GenBank/DDBJ databases">
        <title>Finished genome of Venturia effusa.</title>
        <authorList>
            <person name="Young C.A."/>
            <person name="Cox M.P."/>
            <person name="Ganley A.R.D."/>
            <person name="David W.J."/>
        </authorList>
    </citation>
    <scope>NUCLEOTIDE SEQUENCE [LARGE SCALE GENOMIC DNA]</scope>
    <source>
        <strain evidence="3">albino</strain>
    </source>
</reference>
<feature type="transmembrane region" description="Helical" evidence="1">
    <location>
        <begin position="183"/>
        <end position="206"/>
    </location>
</feature>
<accession>A0A517L922</accession>
<evidence type="ECO:0000256" key="1">
    <source>
        <dbReference type="SAM" id="Phobius"/>
    </source>
</evidence>
<gene>
    <name evidence="2" type="ORF">FKW77_004111</name>
</gene>
<keyword evidence="1" id="KW-1133">Transmembrane helix</keyword>
<feature type="transmembrane region" description="Helical" evidence="1">
    <location>
        <begin position="91"/>
        <end position="111"/>
    </location>
</feature>
<protein>
    <submittedName>
        <fullName evidence="2">Uncharacterized protein</fullName>
    </submittedName>
</protein>